<protein>
    <recommendedName>
        <fullName evidence="7">DUF2207 domain-containing protein</fullName>
    </recommendedName>
</protein>
<sequence>MIQRWGIRFLLALIVGALVGGGFLAGAAPAQASVDDFTFDSLHTDYRLSRDAQHRANLMVTEKFVARFPQNSINHGIVRAIPSTADGRSLHVKIKGVTDGSGQPVRWQRDDEQTAGFLTIQIGDPDQYVSGAQTYVITYTMRDVIHDAGDAQQFLFDVNGTGWAQPFGTVSATLHVPAELAGSLTGDDSCYRGKAGSTARCTITRTGVTAASGISEGSPAVFTVSGSDLGPHENITMSVGFKPGTFAIPISVARLFAWILLGVAIVVLALAVFVRVRFLGNPKGTGIIVPQYQAYPGIGVLEAAELLDERDRAFPALITELVVSRAATMTRDDRGTKKTKDDLYSLTLLDPTLLDDEDADAAVRLFRASAPGAAVTLDPTDRKVGDRIRKLLEDARKSVRAQGLIKRKRSPLGLGMLALAAPLFLGTVVFFFVGALIGLFAWPQFVILGVVALIALAAGALVLPLERRTEKAVPAYEHLLGIRDYLKLAEADRIRMLQSPSGAETQPVASASAASGTQPGASGDRPSTEQIVKLYEKLLPYAILFDIEKEWREVLGGYWATTPTEVTPTLLPLQNLAFASAFATSNFPGTTSTQSGSHSWSSSGGSFSSGGFSGGGFGGGGGGGW</sequence>
<feature type="domain" description="DUF2207" evidence="3">
    <location>
        <begin position="49"/>
        <end position="240"/>
    </location>
</feature>
<evidence type="ECO:0008006" key="7">
    <source>
        <dbReference type="Google" id="ProtNLM"/>
    </source>
</evidence>
<keyword evidence="6" id="KW-1185">Reference proteome</keyword>
<organism evidence="5 6">
    <name type="scientific">Gryllotalpicola daejeonensis</name>
    <dbReference type="NCBI Taxonomy" id="993087"/>
    <lineage>
        <taxon>Bacteria</taxon>
        <taxon>Bacillati</taxon>
        <taxon>Actinomycetota</taxon>
        <taxon>Actinomycetes</taxon>
        <taxon>Micrococcales</taxon>
        <taxon>Microbacteriaceae</taxon>
        <taxon>Gryllotalpicola</taxon>
    </lineage>
</organism>
<dbReference type="InterPro" id="IPR018702">
    <property type="entry name" value="DUF2207"/>
</dbReference>
<reference evidence="5" key="1">
    <citation type="journal article" date="2014" name="Int. J. Syst. Evol. Microbiol.">
        <title>Complete genome of a new Firmicutes species belonging to the dominant human colonic microbiota ('Ruminococcus bicirculans') reveals two chromosomes and a selective capacity to utilize plant glucans.</title>
        <authorList>
            <consortium name="NISC Comparative Sequencing Program"/>
            <person name="Wegmann U."/>
            <person name="Louis P."/>
            <person name="Goesmann A."/>
            <person name="Henrissat B."/>
            <person name="Duncan S.H."/>
            <person name="Flint H.J."/>
        </authorList>
    </citation>
    <scope>NUCLEOTIDE SEQUENCE</scope>
    <source>
        <strain evidence="5">JCM 17590</strain>
    </source>
</reference>
<keyword evidence="2" id="KW-1133">Transmembrane helix</keyword>
<evidence type="ECO:0000313" key="6">
    <source>
        <dbReference type="Proteomes" id="UP001415169"/>
    </source>
</evidence>
<evidence type="ECO:0000256" key="1">
    <source>
        <dbReference type="SAM" id="MobiDB-lite"/>
    </source>
</evidence>
<dbReference type="Proteomes" id="UP001415169">
    <property type="component" value="Unassembled WGS sequence"/>
</dbReference>
<dbReference type="EMBL" id="BAABBV010000001">
    <property type="protein sequence ID" value="GAA4163203.1"/>
    <property type="molecule type" value="Genomic_DNA"/>
</dbReference>
<name>A0ABP7ZLL0_9MICO</name>
<proteinExistence type="predicted"/>
<dbReference type="Pfam" id="PF20990">
    <property type="entry name" value="DUF2207_C"/>
    <property type="match status" value="1"/>
</dbReference>
<gene>
    <name evidence="5" type="ORF">GCM10022286_23340</name>
</gene>
<feature type="compositionally biased region" description="Polar residues" evidence="1">
    <location>
        <begin position="501"/>
        <end position="520"/>
    </location>
</feature>
<dbReference type="RefSeq" id="WP_344791961.1">
    <property type="nucleotide sequence ID" value="NZ_BAABBV010000001.1"/>
</dbReference>
<accession>A0ABP7ZLL0</accession>
<comment type="caution">
    <text evidence="5">The sequence shown here is derived from an EMBL/GenBank/DDBJ whole genome shotgun (WGS) entry which is preliminary data.</text>
</comment>
<evidence type="ECO:0000259" key="4">
    <source>
        <dbReference type="Pfam" id="PF20990"/>
    </source>
</evidence>
<feature type="transmembrane region" description="Helical" evidence="2">
    <location>
        <begin position="414"/>
        <end position="439"/>
    </location>
</feature>
<feature type="transmembrane region" description="Helical" evidence="2">
    <location>
        <begin position="445"/>
        <end position="465"/>
    </location>
</feature>
<keyword evidence="2" id="KW-0472">Membrane</keyword>
<keyword evidence="2" id="KW-0812">Transmembrane</keyword>
<reference evidence="5" key="2">
    <citation type="submission" date="2023-12" db="EMBL/GenBank/DDBJ databases">
        <authorList>
            <person name="Sun Q."/>
            <person name="Inoue M."/>
        </authorList>
    </citation>
    <scope>NUCLEOTIDE SEQUENCE</scope>
    <source>
        <strain evidence="5">JCM 17590</strain>
    </source>
</reference>
<feature type="region of interest" description="Disordered" evidence="1">
    <location>
        <begin position="501"/>
        <end position="526"/>
    </location>
</feature>
<feature type="domain" description="Predicted membrane protein YciQ-like C-terminal" evidence="4">
    <location>
        <begin position="291"/>
        <end position="500"/>
    </location>
</feature>
<evidence type="ECO:0000256" key="2">
    <source>
        <dbReference type="SAM" id="Phobius"/>
    </source>
</evidence>
<dbReference type="Pfam" id="PF09972">
    <property type="entry name" value="DUF2207"/>
    <property type="match status" value="1"/>
</dbReference>
<evidence type="ECO:0000259" key="3">
    <source>
        <dbReference type="Pfam" id="PF09972"/>
    </source>
</evidence>
<evidence type="ECO:0000313" key="5">
    <source>
        <dbReference type="EMBL" id="GAA4163203.1"/>
    </source>
</evidence>
<feature type="transmembrane region" description="Helical" evidence="2">
    <location>
        <begin position="255"/>
        <end position="274"/>
    </location>
</feature>
<dbReference type="InterPro" id="IPR048389">
    <property type="entry name" value="YciQ-like_C"/>
</dbReference>